<sequence length="457" mass="49641">MNKLFTCMLSLVLAVSALSCKKESEIVKPDDSGVTTPPSQPNTPATGAVTPVGTPAGELVTATIGPAGGTIRSADERIRVDIPAGALTANQTISVQALDKNHCPGGTGTAFQLLPHGLTFAKPATITMHYEEQDLEGTAPELLRIAYQNGEKKWQSPVTASLDTTAKLMAVRTTHFSDWAILKSASLDPVMEAIDPGASVDLRVRYNSLALQEEGEFDPIPRPGTVNDKYVKDWMLEHGSGKLIENSTTVATYVAPERIPATNPAVVTVILSMKVNNVQKEIRLRAKIYVLGEGLVYRINGGPWIPTTSALGLSKVERGSGYYMTVQTGSVTPGIVSSVLLSWPVTSRQEGYEEHSLPWKLKTSENDLQIPVLTITTNPSGQPIYTFHYIENKTAYPSPGELRFIRKIDQRTGNDYYIGSFTMKKAGIYEYSGGTDQGFDGVANVEGFFRLRLMRTL</sequence>
<proteinExistence type="predicted"/>
<evidence type="ECO:0000259" key="3">
    <source>
        <dbReference type="PROSITE" id="PS51145"/>
    </source>
</evidence>
<keyword evidence="5" id="KW-1185">Reference proteome</keyword>
<dbReference type="Proteomes" id="UP000283523">
    <property type="component" value="Unassembled WGS sequence"/>
</dbReference>
<evidence type="ECO:0000256" key="2">
    <source>
        <dbReference type="SAM" id="SignalP"/>
    </source>
</evidence>
<keyword evidence="2" id="KW-0732">Signal</keyword>
<name>A0A418MEU7_9BACT</name>
<feature type="chain" id="PRO_5019397189" description="ZU5 domain-containing protein" evidence="2">
    <location>
        <begin position="20"/>
        <end position="457"/>
    </location>
</feature>
<accession>A0A418MEU7</accession>
<comment type="caution">
    <text evidence="4">The sequence shown here is derived from an EMBL/GenBank/DDBJ whole genome shotgun (WGS) entry which is preliminary data.</text>
</comment>
<dbReference type="Gene3D" id="2.60.220.30">
    <property type="match status" value="1"/>
</dbReference>
<dbReference type="PROSITE" id="PS51257">
    <property type="entry name" value="PROKAR_LIPOPROTEIN"/>
    <property type="match status" value="1"/>
</dbReference>
<dbReference type="OrthoDB" id="770607at2"/>
<dbReference type="PROSITE" id="PS51145">
    <property type="entry name" value="ZU5"/>
    <property type="match status" value="1"/>
</dbReference>
<organism evidence="4 5">
    <name type="scientific">Fibrisoma montanum</name>
    <dbReference type="NCBI Taxonomy" id="2305895"/>
    <lineage>
        <taxon>Bacteria</taxon>
        <taxon>Pseudomonadati</taxon>
        <taxon>Bacteroidota</taxon>
        <taxon>Cytophagia</taxon>
        <taxon>Cytophagales</taxon>
        <taxon>Spirosomataceae</taxon>
        <taxon>Fibrisoma</taxon>
    </lineage>
</organism>
<evidence type="ECO:0000256" key="1">
    <source>
        <dbReference type="SAM" id="MobiDB-lite"/>
    </source>
</evidence>
<evidence type="ECO:0000313" key="4">
    <source>
        <dbReference type="EMBL" id="RIV25267.1"/>
    </source>
</evidence>
<dbReference type="RefSeq" id="WP_119667152.1">
    <property type="nucleotide sequence ID" value="NZ_QXED01000002.1"/>
</dbReference>
<feature type="region of interest" description="Disordered" evidence="1">
    <location>
        <begin position="27"/>
        <end position="51"/>
    </location>
</feature>
<dbReference type="EMBL" id="QXED01000002">
    <property type="protein sequence ID" value="RIV25267.1"/>
    <property type="molecule type" value="Genomic_DNA"/>
</dbReference>
<feature type="compositionally biased region" description="Polar residues" evidence="1">
    <location>
        <begin position="33"/>
        <end position="45"/>
    </location>
</feature>
<reference evidence="4 5" key="1">
    <citation type="submission" date="2018-08" db="EMBL/GenBank/DDBJ databases">
        <title>Fibrisoma montanum sp. nov., isolated from Danxia mountain soil.</title>
        <authorList>
            <person name="Huang Y."/>
        </authorList>
    </citation>
    <scope>NUCLEOTIDE SEQUENCE [LARGE SCALE GENOMIC DNA]</scope>
    <source>
        <strain evidence="4 5">HYT19</strain>
    </source>
</reference>
<dbReference type="AlphaFoldDB" id="A0A418MEU7"/>
<feature type="domain" description="ZU5" evidence="3">
    <location>
        <begin position="58"/>
        <end position="185"/>
    </location>
</feature>
<dbReference type="InterPro" id="IPR000906">
    <property type="entry name" value="ZU5_dom"/>
</dbReference>
<feature type="signal peptide" evidence="2">
    <location>
        <begin position="1"/>
        <end position="19"/>
    </location>
</feature>
<protein>
    <recommendedName>
        <fullName evidence="3">ZU5 domain-containing protein</fullName>
    </recommendedName>
</protein>
<evidence type="ECO:0000313" key="5">
    <source>
        <dbReference type="Proteomes" id="UP000283523"/>
    </source>
</evidence>
<gene>
    <name evidence="4" type="ORF">DYU11_08140</name>
</gene>